<evidence type="ECO:0000313" key="2">
    <source>
        <dbReference type="Proteomes" id="UP000030762"/>
    </source>
</evidence>
<keyword evidence="2" id="KW-1185">Reference proteome</keyword>
<sequence>MTSTDAVAIASVLRDFYLYTLVTSFQNGVDLRVRAAFASWRRVQRRVLDLWCPDFGWLAPSEGAAAPLRIAHNAHCSIVCCDPKTKVEAVRSVAYDMLWQPSYVLYCAIAAGEKDLVLRLGRCRPELFSRRAINVAEFYAQREIAALVARHVRVYP</sequence>
<dbReference type="OrthoDB" id="10299668at2759"/>
<reference evidence="1 2" key="1">
    <citation type="submission" date="2012-04" db="EMBL/GenBank/DDBJ databases">
        <title>The Genome Sequence of Saprolegnia declina VS20.</title>
        <authorList>
            <consortium name="The Broad Institute Genome Sequencing Platform"/>
            <person name="Russ C."/>
            <person name="Nusbaum C."/>
            <person name="Tyler B."/>
            <person name="van West P."/>
            <person name="Dieguez-Uribeondo J."/>
            <person name="de Bruijn I."/>
            <person name="Tripathy S."/>
            <person name="Jiang R."/>
            <person name="Young S.K."/>
            <person name="Zeng Q."/>
            <person name="Gargeya S."/>
            <person name="Fitzgerald M."/>
            <person name="Haas B."/>
            <person name="Abouelleil A."/>
            <person name="Alvarado L."/>
            <person name="Arachchi H.M."/>
            <person name="Berlin A."/>
            <person name="Chapman S.B."/>
            <person name="Goldberg J."/>
            <person name="Griggs A."/>
            <person name="Gujja S."/>
            <person name="Hansen M."/>
            <person name="Howarth C."/>
            <person name="Imamovic A."/>
            <person name="Larimer J."/>
            <person name="McCowen C."/>
            <person name="Montmayeur A."/>
            <person name="Murphy C."/>
            <person name="Neiman D."/>
            <person name="Pearson M."/>
            <person name="Priest M."/>
            <person name="Roberts A."/>
            <person name="Saif S."/>
            <person name="Shea T."/>
            <person name="Sisk P."/>
            <person name="Sykes S."/>
            <person name="Wortman J."/>
            <person name="Nusbaum C."/>
            <person name="Birren B."/>
        </authorList>
    </citation>
    <scope>NUCLEOTIDE SEQUENCE [LARGE SCALE GENOMIC DNA]</scope>
    <source>
        <strain evidence="1 2">VS20</strain>
    </source>
</reference>
<gene>
    <name evidence="1" type="ORF">SDRG_10130</name>
</gene>
<organism evidence="1 2">
    <name type="scientific">Saprolegnia diclina (strain VS20)</name>
    <dbReference type="NCBI Taxonomy" id="1156394"/>
    <lineage>
        <taxon>Eukaryota</taxon>
        <taxon>Sar</taxon>
        <taxon>Stramenopiles</taxon>
        <taxon>Oomycota</taxon>
        <taxon>Saprolegniomycetes</taxon>
        <taxon>Saprolegniales</taxon>
        <taxon>Saprolegniaceae</taxon>
        <taxon>Saprolegnia</taxon>
    </lineage>
</organism>
<protein>
    <submittedName>
        <fullName evidence="1">Uncharacterized protein</fullName>
    </submittedName>
</protein>
<dbReference type="Proteomes" id="UP000030762">
    <property type="component" value="Unassembled WGS sequence"/>
</dbReference>
<dbReference type="VEuPathDB" id="FungiDB:SDRG_10130"/>
<proteinExistence type="predicted"/>
<name>T0QFL3_SAPDV</name>
<evidence type="ECO:0000313" key="1">
    <source>
        <dbReference type="EMBL" id="EQC32385.1"/>
    </source>
</evidence>
<dbReference type="EMBL" id="JH767164">
    <property type="protein sequence ID" value="EQC32385.1"/>
    <property type="molecule type" value="Genomic_DNA"/>
</dbReference>
<dbReference type="GeneID" id="19950857"/>
<dbReference type="RefSeq" id="XP_008614326.1">
    <property type="nucleotide sequence ID" value="XM_008616104.1"/>
</dbReference>
<accession>T0QFL3</accession>
<dbReference type="AlphaFoldDB" id="T0QFL3"/>
<dbReference type="InParanoid" id="T0QFL3"/>
<dbReference type="OMA" id="NAHCSIV"/>